<proteinExistence type="predicted"/>
<dbReference type="HOGENOM" id="CLU_3439423_0_0_1"/>
<evidence type="ECO:0000313" key="1">
    <source>
        <dbReference type="EMBL" id="EQB43299.1"/>
    </source>
</evidence>
<gene>
    <name evidence="1" type="ORF">CGLO_18056</name>
</gene>
<protein>
    <submittedName>
        <fullName evidence="1">Uncharacterized protein</fullName>
    </submittedName>
</protein>
<name>T0JV73_COLGC</name>
<dbReference type="Proteomes" id="UP000015530">
    <property type="component" value="Unassembled WGS sequence"/>
</dbReference>
<comment type="caution">
    <text evidence="1">The sequence shown here is derived from an EMBL/GenBank/DDBJ whole genome shotgun (WGS) entry which is preliminary data.</text>
</comment>
<organism evidence="1 2">
    <name type="scientific">Colletotrichum gloeosporioides (strain Cg-14)</name>
    <name type="common">Anthracnose fungus</name>
    <name type="synonym">Glomerella cingulata</name>
    <dbReference type="NCBI Taxonomy" id="1237896"/>
    <lineage>
        <taxon>Eukaryota</taxon>
        <taxon>Fungi</taxon>
        <taxon>Dikarya</taxon>
        <taxon>Ascomycota</taxon>
        <taxon>Pezizomycotina</taxon>
        <taxon>Sordariomycetes</taxon>
        <taxon>Hypocreomycetidae</taxon>
        <taxon>Glomerellales</taxon>
        <taxon>Glomerellaceae</taxon>
        <taxon>Colletotrichum</taxon>
        <taxon>Colletotrichum gloeosporioides species complex</taxon>
    </lineage>
</organism>
<evidence type="ECO:0000313" key="2">
    <source>
        <dbReference type="Proteomes" id="UP000015530"/>
    </source>
</evidence>
<reference evidence="2" key="1">
    <citation type="journal article" date="2013" name="Mol. Plant Microbe Interact.">
        <title>Global aspects of pacC regulation of pathogenicity genes in Colletotrichum gloeosporioides as revealed by transcriptome analysis.</title>
        <authorList>
            <person name="Alkan N."/>
            <person name="Meng X."/>
            <person name="Friedlander G."/>
            <person name="Reuveni E."/>
            <person name="Sukno S."/>
            <person name="Sherman A."/>
            <person name="Thon M."/>
            <person name="Fluhr R."/>
            <person name="Prusky D."/>
        </authorList>
    </citation>
    <scope>NUCLEOTIDE SEQUENCE [LARGE SCALE GENOMIC DNA]</scope>
    <source>
        <strain evidence="2">Cg-14</strain>
    </source>
</reference>
<accession>T0JV73</accession>
<sequence>MSKDKRYG</sequence>
<dbReference type="EMBL" id="AMYD01004351">
    <property type="protein sequence ID" value="EQB43299.1"/>
    <property type="molecule type" value="Genomic_DNA"/>
</dbReference>